<organism evidence="3 4">
    <name type="scientific">Rhodotorula paludigena</name>
    <dbReference type="NCBI Taxonomy" id="86838"/>
    <lineage>
        <taxon>Eukaryota</taxon>
        <taxon>Fungi</taxon>
        <taxon>Dikarya</taxon>
        <taxon>Basidiomycota</taxon>
        <taxon>Pucciniomycotina</taxon>
        <taxon>Microbotryomycetes</taxon>
        <taxon>Sporidiobolales</taxon>
        <taxon>Sporidiobolaceae</taxon>
        <taxon>Rhodotorula</taxon>
    </lineage>
</organism>
<feature type="transmembrane region" description="Helical" evidence="2">
    <location>
        <begin position="6"/>
        <end position="31"/>
    </location>
</feature>
<dbReference type="Proteomes" id="UP001342314">
    <property type="component" value="Unassembled WGS sequence"/>
</dbReference>
<evidence type="ECO:0000313" key="4">
    <source>
        <dbReference type="Proteomes" id="UP001342314"/>
    </source>
</evidence>
<evidence type="ECO:0000256" key="2">
    <source>
        <dbReference type="SAM" id="Phobius"/>
    </source>
</evidence>
<proteinExistence type="predicted"/>
<dbReference type="EMBL" id="BQKY01000002">
    <property type="protein sequence ID" value="GJN88170.1"/>
    <property type="molecule type" value="Genomic_DNA"/>
</dbReference>
<feature type="region of interest" description="Disordered" evidence="1">
    <location>
        <begin position="127"/>
        <end position="314"/>
    </location>
</feature>
<feature type="compositionally biased region" description="Low complexity" evidence="1">
    <location>
        <begin position="282"/>
        <end position="302"/>
    </location>
</feature>
<accession>A0AAV5GEU3</accession>
<feature type="compositionally biased region" description="Low complexity" evidence="1">
    <location>
        <begin position="184"/>
        <end position="200"/>
    </location>
</feature>
<feature type="compositionally biased region" description="Low complexity" evidence="1">
    <location>
        <begin position="234"/>
        <end position="256"/>
    </location>
</feature>
<sequence length="330" mass="34778">MPWIYAVPIGVGIVAAAAVAVILLEVVPAVLDDLDRERTNRRRRRELVPVAPVAAQASSSSAQVHEGGLGYAVRKRRARQHIVDQTDRFDGDDERVCSSLPVLRTRPAQQANAFVEQDRYQLHPVSQESHHVLGDTSSVVPSDFELGGDASDDDVPLARLSPTRKTFSVVDGDETPKLGEQTRSSGSSTESSPSTTGTEPLIPAPSSPGPVSASGKPSSAARAGLQLDAHDPFSDAAASSSTLFASSSPDSSSSLPQIESRDVTPSVASPSLANETIGGWVLQSPTLSSTSSVRSAGASSTLSEDEDGWAKLSDVEDEWSKSIVKLQRNT</sequence>
<protein>
    <submittedName>
        <fullName evidence="3">Uncharacterized protein</fullName>
    </submittedName>
</protein>
<keyword evidence="2" id="KW-0812">Transmembrane</keyword>
<name>A0AAV5GEU3_9BASI</name>
<keyword evidence="4" id="KW-1185">Reference proteome</keyword>
<keyword evidence="2" id="KW-1133">Transmembrane helix</keyword>
<comment type="caution">
    <text evidence="3">The sequence shown here is derived from an EMBL/GenBank/DDBJ whole genome shotgun (WGS) entry which is preliminary data.</text>
</comment>
<keyword evidence="2" id="KW-0472">Membrane</keyword>
<gene>
    <name evidence="3" type="ORF">Rhopal_001135-T1</name>
</gene>
<evidence type="ECO:0000256" key="1">
    <source>
        <dbReference type="SAM" id="MobiDB-lite"/>
    </source>
</evidence>
<feature type="compositionally biased region" description="Low complexity" evidence="1">
    <location>
        <begin position="209"/>
        <end position="221"/>
    </location>
</feature>
<reference evidence="3 4" key="1">
    <citation type="submission" date="2021-12" db="EMBL/GenBank/DDBJ databases">
        <title>High titer production of polyol ester of fatty acids by Rhodotorula paludigena BS15 towards product separation-free biomass refinery.</title>
        <authorList>
            <person name="Mano J."/>
            <person name="Ono H."/>
            <person name="Tanaka T."/>
            <person name="Naito K."/>
            <person name="Sushida H."/>
            <person name="Ike M."/>
            <person name="Tokuyasu K."/>
            <person name="Kitaoka M."/>
        </authorList>
    </citation>
    <scope>NUCLEOTIDE SEQUENCE [LARGE SCALE GENOMIC DNA]</scope>
    <source>
        <strain evidence="3 4">BS15</strain>
    </source>
</reference>
<dbReference type="AlphaFoldDB" id="A0AAV5GEU3"/>
<evidence type="ECO:0000313" key="3">
    <source>
        <dbReference type="EMBL" id="GJN88170.1"/>
    </source>
</evidence>